<keyword evidence="3" id="KW-0479">Metal-binding</keyword>
<keyword evidence="4 8" id="KW-0732">Signal</keyword>
<dbReference type="InterPro" id="IPR011118">
    <property type="entry name" value="Tannase/feruloyl_esterase"/>
</dbReference>
<comment type="similarity">
    <text evidence="1">Belongs to the tannase family.</text>
</comment>
<accession>A0AAW6QEV3</accession>
<dbReference type="Proteomes" id="UP001214976">
    <property type="component" value="Unassembled WGS sequence"/>
</dbReference>
<keyword evidence="6" id="KW-0106">Calcium</keyword>
<evidence type="ECO:0000256" key="7">
    <source>
        <dbReference type="ARBA" id="ARBA00023157"/>
    </source>
</evidence>
<dbReference type="GO" id="GO:0046872">
    <property type="term" value="F:metal ion binding"/>
    <property type="evidence" value="ECO:0007669"/>
    <property type="project" value="UniProtKB-KW"/>
</dbReference>
<keyword evidence="2" id="KW-0719">Serine esterase</keyword>
<reference evidence="9" key="1">
    <citation type="submission" date="2023-03" db="EMBL/GenBank/DDBJ databases">
        <title>Classification of Bisgaard taxon 6 and taxon 10 as Exercitatus varius gen. nov., spec. nov.</title>
        <authorList>
            <person name="Christensen H."/>
        </authorList>
    </citation>
    <scope>NUCLEOTIDE SEQUENCE</scope>
    <source>
        <strain evidence="9">86116</strain>
    </source>
</reference>
<organism evidence="9 10">
    <name type="scientific">Exercitatus varius</name>
    <dbReference type="NCBI Taxonomy" id="67857"/>
    <lineage>
        <taxon>Bacteria</taxon>
        <taxon>Pseudomonadati</taxon>
        <taxon>Pseudomonadota</taxon>
        <taxon>Gammaproteobacteria</taxon>
        <taxon>Pasteurellales</taxon>
        <taxon>Pasteurellaceae</taxon>
        <taxon>Exercitatus</taxon>
    </lineage>
</organism>
<dbReference type="Gene3D" id="3.40.50.1820">
    <property type="entry name" value="alpha/beta hydrolase"/>
    <property type="match status" value="1"/>
</dbReference>
<evidence type="ECO:0000313" key="9">
    <source>
        <dbReference type="EMBL" id="MDG2950961.1"/>
    </source>
</evidence>
<gene>
    <name evidence="9" type="ORF">P7M15_10645</name>
</gene>
<keyword evidence="7" id="KW-1015">Disulfide bond</keyword>
<dbReference type="RefSeq" id="WP_317477835.1">
    <property type="nucleotide sequence ID" value="NZ_JARQTW010000021.1"/>
</dbReference>
<keyword evidence="5 9" id="KW-0378">Hydrolase</keyword>
<evidence type="ECO:0000256" key="2">
    <source>
        <dbReference type="ARBA" id="ARBA00022487"/>
    </source>
</evidence>
<evidence type="ECO:0000256" key="4">
    <source>
        <dbReference type="ARBA" id="ARBA00022729"/>
    </source>
</evidence>
<comment type="caution">
    <text evidence="9">The sequence shown here is derived from an EMBL/GenBank/DDBJ whole genome shotgun (WGS) entry which is preliminary data.</text>
</comment>
<evidence type="ECO:0000256" key="6">
    <source>
        <dbReference type="ARBA" id="ARBA00022837"/>
    </source>
</evidence>
<evidence type="ECO:0000256" key="3">
    <source>
        <dbReference type="ARBA" id="ARBA00022723"/>
    </source>
</evidence>
<dbReference type="PANTHER" id="PTHR33938">
    <property type="entry name" value="FERULOYL ESTERASE B-RELATED"/>
    <property type="match status" value="1"/>
</dbReference>
<dbReference type="SUPFAM" id="SSF53474">
    <property type="entry name" value="alpha/beta-Hydrolases"/>
    <property type="match status" value="1"/>
</dbReference>
<dbReference type="InterPro" id="IPR029058">
    <property type="entry name" value="AB_hydrolase_fold"/>
</dbReference>
<evidence type="ECO:0000256" key="1">
    <source>
        <dbReference type="ARBA" id="ARBA00006249"/>
    </source>
</evidence>
<evidence type="ECO:0000313" key="10">
    <source>
        <dbReference type="Proteomes" id="UP001214976"/>
    </source>
</evidence>
<name>A0AAW6QEV3_9PAST</name>
<dbReference type="AlphaFoldDB" id="A0AAW6QEV3"/>
<protein>
    <submittedName>
        <fullName evidence="9">Tannase/feruloyl esterase family alpha/beta hydrolase</fullName>
    </submittedName>
</protein>
<evidence type="ECO:0000256" key="8">
    <source>
        <dbReference type="SAM" id="SignalP"/>
    </source>
</evidence>
<feature type="signal peptide" evidence="8">
    <location>
        <begin position="1"/>
        <end position="22"/>
    </location>
</feature>
<feature type="chain" id="PRO_5043857390" evidence="8">
    <location>
        <begin position="23"/>
        <end position="533"/>
    </location>
</feature>
<dbReference type="EMBL" id="JARQTW010000021">
    <property type="protein sequence ID" value="MDG2950961.1"/>
    <property type="molecule type" value="Genomic_DNA"/>
</dbReference>
<evidence type="ECO:0000256" key="5">
    <source>
        <dbReference type="ARBA" id="ARBA00022801"/>
    </source>
</evidence>
<dbReference type="Pfam" id="PF07519">
    <property type="entry name" value="Tannase"/>
    <property type="match status" value="1"/>
</dbReference>
<sequence length="533" mass="57864">MKKSTALSGFVALVVAAQNGMAQTEQNQCLALKDVVIPNTQITAVKWFAGGVLPQDEQSSFTGASESQTKAEAHCVVNGEIEKYQGADGKPYAIGFQLRLPQNWNKKFLFQGGGGLDGFVAPAVGAVPVRGSNAVPALMRGYAVATMDGGHQGARDTAFTADQQARLNYAYAATGKVTATAKRLIAQMYQTQPEHSYFMGCSNGGREAMNAAMRYPLEFDGVVAGNPGFRLSRAAMGEAWDNQQFMKFAPTNEKGEKIVANALTQADLDAVAKGVLARCDAKDGLEDGIINAWEHCDFKPEMVKKEIGAQKVALLNAIFNGAKNSRGENVYSSWPYDAGINTQGWRQWKHGDSQTAQPNSRNFTMGVASLKEYFMTPRNPDFDTLKFDFDKDPAKVAQISGINDADKTDLSTFRSRGGKMIIFEGVSDPVFSAHDLRDWYRQLQADMQATEQFARVFMIPGMNHCGGGPAFEDIDPLTALEQWVENGNAPAYLVGKAGKALPDKNKTMPICAYPHVATYKGGDVSKADSFECR</sequence>
<proteinExistence type="inferred from homology"/>
<dbReference type="PANTHER" id="PTHR33938:SF15">
    <property type="entry name" value="FERULOYL ESTERASE B-RELATED"/>
    <property type="match status" value="1"/>
</dbReference>
<dbReference type="GO" id="GO:0052689">
    <property type="term" value="F:carboxylic ester hydrolase activity"/>
    <property type="evidence" value="ECO:0007669"/>
    <property type="project" value="UniProtKB-KW"/>
</dbReference>